<dbReference type="GO" id="GO:0015074">
    <property type="term" value="P:DNA integration"/>
    <property type="evidence" value="ECO:0007669"/>
    <property type="project" value="InterPro"/>
</dbReference>
<dbReference type="Pfam" id="PF00589">
    <property type="entry name" value="Phage_integrase"/>
    <property type="match status" value="1"/>
</dbReference>
<evidence type="ECO:0000259" key="2">
    <source>
        <dbReference type="PROSITE" id="PS51898"/>
    </source>
</evidence>
<dbReference type="SUPFAM" id="SSF56349">
    <property type="entry name" value="DNA breaking-rejoining enzymes"/>
    <property type="match status" value="1"/>
</dbReference>
<protein>
    <recommendedName>
        <fullName evidence="2">Tyr recombinase domain-containing protein</fullName>
    </recommendedName>
</protein>
<organism evidence="3 4">
    <name type="scientific">Flavivirga aquatica</name>
    <dbReference type="NCBI Taxonomy" id="1849968"/>
    <lineage>
        <taxon>Bacteria</taxon>
        <taxon>Pseudomonadati</taxon>
        <taxon>Bacteroidota</taxon>
        <taxon>Flavobacteriia</taxon>
        <taxon>Flavobacteriales</taxon>
        <taxon>Flavobacteriaceae</taxon>
        <taxon>Flavivirga</taxon>
    </lineage>
</organism>
<evidence type="ECO:0000313" key="3">
    <source>
        <dbReference type="EMBL" id="OEK07287.1"/>
    </source>
</evidence>
<sequence length="304" mass="35318">MKKLNLENEVFKNTLEKFSIRLQTQRASTDQQYIKPNMVKEFLYYMEQNGKTKFNQINQKLVNKYFEYLRNRPLETKAGGMSDGYLMKHREAVLRFIEFVLGLIGLPVGKGESGIRIRLVKSKPTSKVILLEDEVKEVFNVCDDTMLGIRDKAILSLLYGCGLRRKELLTLEMNDIDLNKGRIHIADSKTKYARDIPMTGNVQKHIEDYLFNVRNRMLDSNSTVTNFLITERGTAMCNGNLAKIMEKLNERSSISKKITCHLFRHSIGTHLHRFLTLQDVAQFLGHRNLDSTMIYTHLKHEYYG</sequence>
<dbReference type="Proteomes" id="UP000095713">
    <property type="component" value="Unassembled WGS sequence"/>
</dbReference>
<dbReference type="EMBL" id="MDJD01000048">
    <property type="protein sequence ID" value="OEK07287.1"/>
    <property type="molecule type" value="Genomic_DNA"/>
</dbReference>
<dbReference type="GO" id="GO:0006310">
    <property type="term" value="P:DNA recombination"/>
    <property type="evidence" value="ECO:0007669"/>
    <property type="project" value="UniProtKB-KW"/>
</dbReference>
<dbReference type="PROSITE" id="PS51898">
    <property type="entry name" value="TYR_RECOMBINASE"/>
    <property type="match status" value="1"/>
</dbReference>
<gene>
    <name evidence="3" type="ORF">A8C32_17770</name>
</gene>
<dbReference type="GO" id="GO:0003677">
    <property type="term" value="F:DNA binding"/>
    <property type="evidence" value="ECO:0007669"/>
    <property type="project" value="InterPro"/>
</dbReference>
<reference evidence="3 4" key="1">
    <citation type="submission" date="2016-05" db="EMBL/GenBank/DDBJ databases">
        <title>Draft Genome Sequence of Algibacter sp. Strain SK-16 Isolated from the Surface Water of Aburatsubo Inlet.</title>
        <authorList>
            <person name="Wong S.-K."/>
            <person name="Yoshizawa S."/>
            <person name="Nakajima Y."/>
            <person name="Ogura Y."/>
            <person name="Tetsuya H."/>
            <person name="Hamasaki K."/>
        </authorList>
    </citation>
    <scope>NUCLEOTIDE SEQUENCE [LARGE SCALE GENOMIC DNA]</scope>
    <source>
        <strain evidence="3 4">SK-16</strain>
    </source>
</reference>
<dbReference type="InterPro" id="IPR050090">
    <property type="entry name" value="Tyrosine_recombinase_XerCD"/>
</dbReference>
<name>A0A1E5T7K3_9FLAO</name>
<dbReference type="STRING" id="1849968.A8C32_17770"/>
<dbReference type="InterPro" id="IPR002104">
    <property type="entry name" value="Integrase_catalytic"/>
</dbReference>
<proteinExistence type="predicted"/>
<dbReference type="PANTHER" id="PTHR30349">
    <property type="entry name" value="PHAGE INTEGRASE-RELATED"/>
    <property type="match status" value="1"/>
</dbReference>
<dbReference type="AlphaFoldDB" id="A0A1E5T7K3"/>
<dbReference type="RefSeq" id="WP_069830776.1">
    <property type="nucleotide sequence ID" value="NZ_MDJD01000048.1"/>
</dbReference>
<dbReference type="OrthoDB" id="9801717at2"/>
<feature type="domain" description="Tyr recombinase" evidence="2">
    <location>
        <begin position="125"/>
        <end position="304"/>
    </location>
</feature>
<accession>A0A1E5T7K3</accession>
<dbReference type="Gene3D" id="1.10.443.10">
    <property type="entry name" value="Intergrase catalytic core"/>
    <property type="match status" value="1"/>
</dbReference>
<keyword evidence="4" id="KW-1185">Reference proteome</keyword>
<dbReference type="InterPro" id="IPR011010">
    <property type="entry name" value="DNA_brk_join_enz"/>
</dbReference>
<dbReference type="InterPro" id="IPR013762">
    <property type="entry name" value="Integrase-like_cat_sf"/>
</dbReference>
<evidence type="ECO:0000313" key="4">
    <source>
        <dbReference type="Proteomes" id="UP000095713"/>
    </source>
</evidence>
<comment type="caution">
    <text evidence="3">The sequence shown here is derived from an EMBL/GenBank/DDBJ whole genome shotgun (WGS) entry which is preliminary data.</text>
</comment>
<evidence type="ECO:0000256" key="1">
    <source>
        <dbReference type="ARBA" id="ARBA00023172"/>
    </source>
</evidence>
<keyword evidence="1" id="KW-0233">DNA recombination</keyword>